<evidence type="ECO:0000259" key="7">
    <source>
        <dbReference type="PROSITE" id="PS50894"/>
    </source>
</evidence>
<dbReference type="PROSITE" id="PS50894">
    <property type="entry name" value="HPT"/>
    <property type="match status" value="1"/>
</dbReference>
<keyword evidence="9" id="KW-1185">Reference proteome</keyword>
<organism evidence="8 9">
    <name type="scientific">Calorimonas adulescens</name>
    <dbReference type="NCBI Taxonomy" id="2606906"/>
    <lineage>
        <taxon>Bacteria</taxon>
        <taxon>Bacillati</taxon>
        <taxon>Bacillota</taxon>
        <taxon>Clostridia</taxon>
        <taxon>Thermoanaerobacterales</taxon>
        <taxon>Thermoanaerobacteraceae</taxon>
        <taxon>Calorimonas</taxon>
    </lineage>
</organism>
<evidence type="ECO:0000256" key="3">
    <source>
        <dbReference type="PROSITE-ProRule" id="PRU00110"/>
    </source>
</evidence>
<dbReference type="GO" id="GO:0043709">
    <property type="term" value="P:cell adhesion involved in single-species biofilm formation"/>
    <property type="evidence" value="ECO:0007669"/>
    <property type="project" value="TreeGrafter"/>
</dbReference>
<dbReference type="InterPro" id="IPR050469">
    <property type="entry name" value="Diguanylate_Cyclase"/>
</dbReference>
<feature type="modified residue" description="Phosphohistidine" evidence="3">
    <location>
        <position position="53"/>
    </location>
</feature>
<dbReference type="SMART" id="SM00448">
    <property type="entry name" value="REC"/>
    <property type="match status" value="2"/>
</dbReference>
<dbReference type="SMART" id="SM00267">
    <property type="entry name" value="GGDEF"/>
    <property type="match status" value="1"/>
</dbReference>
<dbReference type="PANTHER" id="PTHR45138:SF9">
    <property type="entry name" value="DIGUANYLATE CYCLASE DGCM-RELATED"/>
    <property type="match status" value="1"/>
</dbReference>
<dbReference type="Pfam" id="PF01627">
    <property type="entry name" value="Hpt"/>
    <property type="match status" value="1"/>
</dbReference>
<feature type="domain" description="Response regulatory" evidence="5">
    <location>
        <begin position="128"/>
        <end position="242"/>
    </location>
</feature>
<dbReference type="InterPro" id="IPR001789">
    <property type="entry name" value="Sig_transdc_resp-reg_receiver"/>
</dbReference>
<feature type="domain" description="Response regulatory" evidence="5">
    <location>
        <begin position="426"/>
        <end position="542"/>
    </location>
</feature>
<dbReference type="SUPFAM" id="SSF47226">
    <property type="entry name" value="Histidine-containing phosphotransfer domain, HPT domain"/>
    <property type="match status" value="1"/>
</dbReference>
<feature type="domain" description="HPt" evidence="7">
    <location>
        <begin position="8"/>
        <end position="104"/>
    </location>
</feature>
<dbReference type="InterPro" id="IPR029787">
    <property type="entry name" value="Nucleotide_cyclase"/>
</dbReference>
<evidence type="ECO:0000259" key="5">
    <source>
        <dbReference type="PROSITE" id="PS50110"/>
    </source>
</evidence>
<dbReference type="Gene3D" id="3.30.70.270">
    <property type="match status" value="1"/>
</dbReference>
<dbReference type="GO" id="GO:1902201">
    <property type="term" value="P:negative regulation of bacterial-type flagellum-dependent cell motility"/>
    <property type="evidence" value="ECO:0007669"/>
    <property type="project" value="TreeGrafter"/>
</dbReference>
<accession>A0A5D8QFZ8</accession>
<evidence type="ECO:0000313" key="9">
    <source>
        <dbReference type="Proteomes" id="UP000322976"/>
    </source>
</evidence>
<dbReference type="Proteomes" id="UP000322976">
    <property type="component" value="Unassembled WGS sequence"/>
</dbReference>
<evidence type="ECO:0000256" key="1">
    <source>
        <dbReference type="ARBA" id="ARBA00018672"/>
    </source>
</evidence>
<protein>
    <recommendedName>
        <fullName evidence="1">Stage 0 sporulation protein A homolog</fullName>
    </recommendedName>
</protein>
<feature type="domain" description="GGDEF" evidence="6">
    <location>
        <begin position="282"/>
        <end position="415"/>
    </location>
</feature>
<feature type="modified residue" description="4-aspartylphosphate" evidence="4">
    <location>
        <position position="475"/>
    </location>
</feature>
<feature type="modified residue" description="4-aspartylphosphate" evidence="4">
    <location>
        <position position="177"/>
    </location>
</feature>
<proteinExistence type="predicted"/>
<evidence type="ECO:0000313" key="8">
    <source>
        <dbReference type="EMBL" id="TZE82453.1"/>
    </source>
</evidence>
<dbReference type="Gene3D" id="3.40.50.2300">
    <property type="match status" value="2"/>
</dbReference>
<dbReference type="GO" id="GO:0052621">
    <property type="term" value="F:diguanylate cyclase activity"/>
    <property type="evidence" value="ECO:0007669"/>
    <property type="project" value="TreeGrafter"/>
</dbReference>
<dbReference type="InterPro" id="IPR043128">
    <property type="entry name" value="Rev_trsase/Diguanyl_cyclase"/>
</dbReference>
<reference evidence="8 9" key="1">
    <citation type="submission" date="2019-08" db="EMBL/GenBank/DDBJ databases">
        <title>Calorimonas adulescens gen. nov., sp. nov., an anaerobic thermophilic bacterium from Sakhalin hot spring.</title>
        <authorList>
            <person name="Khomyakova M.A."/>
            <person name="Merkel A.Y."/>
            <person name="Novikov A."/>
            <person name="Bonch-Osmolovskaya E.A."/>
            <person name="Slobodkin A.I."/>
        </authorList>
    </citation>
    <scope>NUCLEOTIDE SEQUENCE [LARGE SCALE GENOMIC DNA]</scope>
    <source>
        <strain evidence="8 9">A05MB</strain>
    </source>
</reference>
<comment type="function">
    <text evidence="2">May play the central regulatory role in sporulation. It may be an element of the effector pathway responsible for the activation of sporulation genes in response to nutritional stress. Spo0A may act in concert with spo0H (a sigma factor) to control the expression of some genes that are critical to the sporulation process.</text>
</comment>
<dbReference type="FunFam" id="3.30.70.270:FF:000001">
    <property type="entry name" value="Diguanylate cyclase domain protein"/>
    <property type="match status" value="1"/>
</dbReference>
<dbReference type="InterPro" id="IPR011006">
    <property type="entry name" value="CheY-like_superfamily"/>
</dbReference>
<comment type="caution">
    <text evidence="8">The sequence shown here is derived from an EMBL/GenBank/DDBJ whole genome shotgun (WGS) entry which is preliminary data.</text>
</comment>
<dbReference type="PANTHER" id="PTHR45138">
    <property type="entry name" value="REGULATORY COMPONENTS OF SENSORY TRANSDUCTION SYSTEM"/>
    <property type="match status" value="1"/>
</dbReference>
<dbReference type="RefSeq" id="WP_149544965.1">
    <property type="nucleotide sequence ID" value="NZ_VTPS01000006.1"/>
</dbReference>
<keyword evidence="4" id="KW-0597">Phosphoprotein</keyword>
<evidence type="ECO:0000256" key="2">
    <source>
        <dbReference type="ARBA" id="ARBA00024867"/>
    </source>
</evidence>
<sequence length="545" mass="62330">MTSDKSRMERLMEKARESFYEELEKKLLRMIEILSKGKDIDESESEELKRFFHSIKGTAATLGLSELAEIGLNGEELLEDQDVVDNIEELTFYIFKIKEKLSEYNKIPRNQASPGFNGTYTNIEHRGMILIVDDDPIILSLLESAFEDEGYSVGILDNPLEIEDAIDKNPPDIVLLDVVMPEMDGYEALKIIKSKYQDMPVVFITGRSGIEDRIKGLKADVDDYIIKPFNVEELVSRIELILKRYNRLKEKLIYDQLTGAHTRQYLNERLEEEFARYERGGRPFSVAFLDIDRFKDFNDTYGHAAGDYVLKGFAEFILNSIRKSDSLYRYGGEEFVLLMPDTSEIQAMLAVERIREELSKKTFNFEGHEFKITFSAGVKEAEREADDPQGIIRQADRAMYAAKEAGRNRVVIYSEIEKGKPKKRKRVMIVDDENVIAMLIKSSMRDIGVDVTVAGDGDAAVKKAVEEKPDLIILDLMLPKMSGFEVLESLKSKLETKDIKVIVVSSKKQDEDIAKVFELGADDYVRKPFSIGELKMRVIKHLNEI</sequence>
<dbReference type="CDD" id="cd17574">
    <property type="entry name" value="REC_OmpR"/>
    <property type="match status" value="2"/>
</dbReference>
<dbReference type="PROSITE" id="PS50110">
    <property type="entry name" value="RESPONSE_REGULATORY"/>
    <property type="match status" value="2"/>
</dbReference>
<evidence type="ECO:0000256" key="4">
    <source>
        <dbReference type="PROSITE-ProRule" id="PRU00169"/>
    </source>
</evidence>
<dbReference type="Pfam" id="PF00072">
    <property type="entry name" value="Response_reg"/>
    <property type="match status" value="2"/>
</dbReference>
<gene>
    <name evidence="8" type="ORF">FWJ32_05460</name>
</gene>
<dbReference type="PROSITE" id="PS50887">
    <property type="entry name" value="GGDEF"/>
    <property type="match status" value="1"/>
</dbReference>
<dbReference type="NCBIfam" id="TIGR00254">
    <property type="entry name" value="GGDEF"/>
    <property type="match status" value="1"/>
</dbReference>
<dbReference type="InterPro" id="IPR036641">
    <property type="entry name" value="HPT_dom_sf"/>
</dbReference>
<dbReference type="SUPFAM" id="SSF52172">
    <property type="entry name" value="CheY-like"/>
    <property type="match status" value="2"/>
</dbReference>
<dbReference type="SUPFAM" id="SSF55073">
    <property type="entry name" value="Nucleotide cyclase"/>
    <property type="match status" value="1"/>
</dbReference>
<dbReference type="EMBL" id="VTPS01000006">
    <property type="protein sequence ID" value="TZE82453.1"/>
    <property type="molecule type" value="Genomic_DNA"/>
</dbReference>
<dbReference type="Gene3D" id="1.20.120.160">
    <property type="entry name" value="HPT domain"/>
    <property type="match status" value="1"/>
</dbReference>
<dbReference type="AlphaFoldDB" id="A0A5D8QFZ8"/>
<evidence type="ECO:0000259" key="6">
    <source>
        <dbReference type="PROSITE" id="PS50887"/>
    </source>
</evidence>
<name>A0A5D8QFZ8_9THEO</name>
<dbReference type="InterPro" id="IPR000160">
    <property type="entry name" value="GGDEF_dom"/>
</dbReference>
<dbReference type="GO" id="GO:0005886">
    <property type="term" value="C:plasma membrane"/>
    <property type="evidence" value="ECO:0007669"/>
    <property type="project" value="TreeGrafter"/>
</dbReference>
<dbReference type="CDD" id="cd01949">
    <property type="entry name" value="GGDEF"/>
    <property type="match status" value="1"/>
</dbReference>
<dbReference type="Pfam" id="PF00990">
    <property type="entry name" value="GGDEF"/>
    <property type="match status" value="1"/>
</dbReference>
<dbReference type="InterPro" id="IPR008207">
    <property type="entry name" value="Sig_transdc_His_kin_Hpt_dom"/>
</dbReference>
<dbReference type="GO" id="GO:0000160">
    <property type="term" value="P:phosphorelay signal transduction system"/>
    <property type="evidence" value="ECO:0007669"/>
    <property type="project" value="InterPro"/>
</dbReference>